<evidence type="ECO:0000256" key="1">
    <source>
        <dbReference type="ARBA" id="ARBA00004442"/>
    </source>
</evidence>
<dbReference type="AlphaFoldDB" id="A0A4U9VVY5"/>
<dbReference type="InterPro" id="IPR012944">
    <property type="entry name" value="SusD_RagB_dom"/>
</dbReference>
<evidence type="ECO:0000256" key="2">
    <source>
        <dbReference type="ARBA" id="ARBA00006275"/>
    </source>
</evidence>
<dbReference type="RefSeq" id="WP_037532434.1">
    <property type="nucleotide sequence ID" value="NZ_CP141191.1"/>
</dbReference>
<name>A0A4U9VVY5_9SPHI</name>
<evidence type="ECO:0000256" key="5">
    <source>
        <dbReference type="ARBA" id="ARBA00023237"/>
    </source>
</evidence>
<dbReference type="STRING" id="1123265.GCA_000686625_01271"/>
<dbReference type="Pfam" id="PF14322">
    <property type="entry name" value="SusD-like_3"/>
    <property type="match status" value="1"/>
</dbReference>
<organism evidence="9 10">
    <name type="scientific">Sphingobacterium thalpophilum</name>
    <dbReference type="NCBI Taxonomy" id="259"/>
    <lineage>
        <taxon>Bacteria</taxon>
        <taxon>Pseudomonadati</taxon>
        <taxon>Bacteroidota</taxon>
        <taxon>Sphingobacteriia</taxon>
        <taxon>Sphingobacteriales</taxon>
        <taxon>Sphingobacteriaceae</taxon>
        <taxon>Sphingobacterium</taxon>
    </lineage>
</organism>
<evidence type="ECO:0000256" key="4">
    <source>
        <dbReference type="ARBA" id="ARBA00023136"/>
    </source>
</evidence>
<gene>
    <name evidence="8" type="ORF">ABTW24_18600</name>
    <name evidence="9" type="ORF">NCTC11429_03593</name>
</gene>
<comment type="similarity">
    <text evidence="2">Belongs to the SusD family.</text>
</comment>
<feature type="domain" description="SusD-like N-terminal" evidence="7">
    <location>
        <begin position="101"/>
        <end position="229"/>
    </location>
</feature>
<dbReference type="EMBL" id="JBEOQB010000005">
    <property type="protein sequence ID" value="MEZ0453606.1"/>
    <property type="molecule type" value="Genomic_DNA"/>
</dbReference>
<keyword evidence="4" id="KW-0472">Membrane</keyword>
<dbReference type="Pfam" id="PF07980">
    <property type="entry name" value="SusD_RagB"/>
    <property type="match status" value="1"/>
</dbReference>
<feature type="domain" description="RagB/SusD" evidence="6">
    <location>
        <begin position="358"/>
        <end position="498"/>
    </location>
</feature>
<evidence type="ECO:0000259" key="7">
    <source>
        <dbReference type="Pfam" id="PF14322"/>
    </source>
</evidence>
<dbReference type="GeneID" id="78464255"/>
<reference evidence="8 11" key="2">
    <citation type="submission" date="2024-06" db="EMBL/GenBank/DDBJ databases">
        <title>Soil Sphingobacterium thalpophilum.</title>
        <authorList>
            <person name="Yang J."/>
            <person name="Li J."/>
        </authorList>
    </citation>
    <scope>NUCLEOTIDE SEQUENCE [LARGE SCALE GENOMIC DNA]</scope>
    <source>
        <strain evidence="8 11">22g91tb</strain>
    </source>
</reference>
<comment type="subcellular location">
    <subcellularLocation>
        <location evidence="1">Cell outer membrane</location>
    </subcellularLocation>
</comment>
<dbReference type="Proteomes" id="UP001566204">
    <property type="component" value="Unassembled WGS sequence"/>
</dbReference>
<dbReference type="EMBL" id="LR590484">
    <property type="protein sequence ID" value="VTR47871.1"/>
    <property type="molecule type" value="Genomic_DNA"/>
</dbReference>
<dbReference type="Gene3D" id="1.25.40.390">
    <property type="match status" value="1"/>
</dbReference>
<keyword evidence="3" id="KW-0732">Signal</keyword>
<proteinExistence type="inferred from homology"/>
<evidence type="ECO:0000313" key="10">
    <source>
        <dbReference type="Proteomes" id="UP000308196"/>
    </source>
</evidence>
<evidence type="ECO:0000256" key="3">
    <source>
        <dbReference type="ARBA" id="ARBA00022729"/>
    </source>
</evidence>
<dbReference type="KEGG" id="stha:NCTC11429_03593"/>
<dbReference type="InterPro" id="IPR033985">
    <property type="entry name" value="SusD-like_N"/>
</dbReference>
<sequence>MKTSRVRNYLKIALVLTLCGTYTSCSMDEDLYSSITVETFYKTASDAEKALVSVYSVMGALYGGPAATLVPDFSADQVYPRAVVGRNSLTLFTLEPTYTAQISQGRTNESPQQIWISCYKGIEQANWLLVKVPEIAMDEVRKKQILGEAHFLRAFYHWMLAKNFGEVPIKLVPSTSQQEAYTAKSAIKEVYGQIYKDLDAAYDAGLSSYPNVVAGRPSKEAVNALYAKAALYNEDWSTALTKAEAVLSAGTYSLVATEAELFSYAKENENRKEMIWAYEADPISPGNGHQLVGLCGPTGSAAPQYAVTSYGSMFAYMDFFNSFDPKDGRRQLLDTSYVNKQGKIVPQAKITPITTDAVLIKKYQDPVSTVGTICNIPILRLADIYLIAAEAEARLRGATSKAYGYVNAIRHRAGLGELPAGLAKDAFIEAVLQERAWEFFAEGDRWYDLTRTGKYLKVIPQATNTVYPVRNVQPKYRYFPIPQDEVNANNLLVQNPDWD</sequence>
<dbReference type="SUPFAM" id="SSF48452">
    <property type="entry name" value="TPR-like"/>
    <property type="match status" value="1"/>
</dbReference>
<keyword evidence="11" id="KW-1185">Reference proteome</keyword>
<protein>
    <submittedName>
        <fullName evidence="8 9">SusD family</fullName>
    </submittedName>
</protein>
<evidence type="ECO:0000313" key="11">
    <source>
        <dbReference type="Proteomes" id="UP001566204"/>
    </source>
</evidence>
<dbReference type="GO" id="GO:0009279">
    <property type="term" value="C:cell outer membrane"/>
    <property type="evidence" value="ECO:0007669"/>
    <property type="project" value="UniProtKB-SubCell"/>
</dbReference>
<reference evidence="9 10" key="1">
    <citation type="submission" date="2019-05" db="EMBL/GenBank/DDBJ databases">
        <authorList>
            <consortium name="Pathogen Informatics"/>
        </authorList>
    </citation>
    <scope>NUCLEOTIDE SEQUENCE [LARGE SCALE GENOMIC DNA]</scope>
    <source>
        <strain evidence="9 10">NCTC11429</strain>
    </source>
</reference>
<evidence type="ECO:0000313" key="9">
    <source>
        <dbReference type="EMBL" id="VTR47871.1"/>
    </source>
</evidence>
<evidence type="ECO:0000313" key="8">
    <source>
        <dbReference type="EMBL" id="MEZ0453606.1"/>
    </source>
</evidence>
<accession>A0A4U9VVY5</accession>
<dbReference type="InterPro" id="IPR011990">
    <property type="entry name" value="TPR-like_helical_dom_sf"/>
</dbReference>
<dbReference type="CDD" id="cd08977">
    <property type="entry name" value="SusD"/>
    <property type="match status" value="1"/>
</dbReference>
<evidence type="ECO:0000259" key="6">
    <source>
        <dbReference type="Pfam" id="PF07980"/>
    </source>
</evidence>
<dbReference type="Proteomes" id="UP000308196">
    <property type="component" value="Chromosome"/>
</dbReference>
<keyword evidence="5" id="KW-0998">Cell outer membrane</keyword>